<evidence type="ECO:0000313" key="9">
    <source>
        <dbReference type="Proteomes" id="UP000753961"/>
    </source>
</evidence>
<comment type="caution">
    <text evidence="8">The sequence shown here is derived from an EMBL/GenBank/DDBJ whole genome shotgun (WGS) entry which is preliminary data.</text>
</comment>
<comment type="subcellular location">
    <subcellularLocation>
        <location evidence="1">Membrane</location>
    </subcellularLocation>
</comment>
<keyword evidence="3 6" id="KW-0732">Signal</keyword>
<dbReference type="GO" id="GO:0019867">
    <property type="term" value="C:outer membrane"/>
    <property type="evidence" value="ECO:0007669"/>
    <property type="project" value="InterPro"/>
</dbReference>
<dbReference type="Gene3D" id="2.40.160.50">
    <property type="entry name" value="membrane protein fhac: a member of the omp85/tpsb transporter family"/>
    <property type="match status" value="1"/>
</dbReference>
<dbReference type="AlphaFoldDB" id="A0A953LAK3"/>
<dbReference type="PANTHER" id="PTHR12815">
    <property type="entry name" value="SORTING AND ASSEMBLY MACHINERY SAMM50 PROTEIN FAMILY MEMBER"/>
    <property type="match status" value="1"/>
</dbReference>
<dbReference type="PANTHER" id="PTHR12815:SF47">
    <property type="entry name" value="TRANSLOCATION AND ASSEMBLY MODULE SUBUNIT TAMA"/>
    <property type="match status" value="1"/>
</dbReference>
<dbReference type="Pfam" id="PF01103">
    <property type="entry name" value="Omp85"/>
    <property type="match status" value="1"/>
</dbReference>
<evidence type="ECO:0000256" key="5">
    <source>
        <dbReference type="ARBA" id="ARBA00023237"/>
    </source>
</evidence>
<protein>
    <submittedName>
        <fullName evidence="8">BamA/TamA family outer membrane protein</fullName>
    </submittedName>
</protein>
<keyword evidence="5" id="KW-0998">Cell outer membrane</keyword>
<evidence type="ECO:0000256" key="6">
    <source>
        <dbReference type="SAM" id="SignalP"/>
    </source>
</evidence>
<evidence type="ECO:0000256" key="3">
    <source>
        <dbReference type="ARBA" id="ARBA00022729"/>
    </source>
</evidence>
<proteinExistence type="predicted"/>
<evidence type="ECO:0000256" key="4">
    <source>
        <dbReference type="ARBA" id="ARBA00023136"/>
    </source>
</evidence>
<dbReference type="Proteomes" id="UP000753961">
    <property type="component" value="Unassembled WGS sequence"/>
</dbReference>
<dbReference type="Gene3D" id="3.10.20.310">
    <property type="entry name" value="membrane protein fhac"/>
    <property type="match status" value="1"/>
</dbReference>
<keyword evidence="4" id="KW-0472">Membrane</keyword>
<dbReference type="InterPro" id="IPR000184">
    <property type="entry name" value="Bac_surfAg_D15"/>
</dbReference>
<evidence type="ECO:0000256" key="2">
    <source>
        <dbReference type="ARBA" id="ARBA00022692"/>
    </source>
</evidence>
<keyword evidence="9" id="KW-1185">Reference proteome</keyword>
<evidence type="ECO:0000313" key="8">
    <source>
        <dbReference type="EMBL" id="MBY5958798.1"/>
    </source>
</evidence>
<feature type="chain" id="PRO_5036841761" evidence="6">
    <location>
        <begin position="26"/>
        <end position="782"/>
    </location>
</feature>
<feature type="domain" description="Bacterial surface antigen (D15)" evidence="7">
    <location>
        <begin position="590"/>
        <end position="751"/>
    </location>
</feature>
<dbReference type="EMBL" id="JAHVHU010000010">
    <property type="protein sequence ID" value="MBY5958798.1"/>
    <property type="molecule type" value="Genomic_DNA"/>
</dbReference>
<name>A0A953LAK3_9BACT</name>
<organism evidence="8 9">
    <name type="scientific">Membranihabitans marinus</name>
    <dbReference type="NCBI Taxonomy" id="1227546"/>
    <lineage>
        <taxon>Bacteria</taxon>
        <taxon>Pseudomonadati</taxon>
        <taxon>Bacteroidota</taxon>
        <taxon>Saprospiria</taxon>
        <taxon>Saprospirales</taxon>
        <taxon>Saprospiraceae</taxon>
        <taxon>Membranihabitans</taxon>
    </lineage>
</organism>
<evidence type="ECO:0000256" key="1">
    <source>
        <dbReference type="ARBA" id="ARBA00004370"/>
    </source>
</evidence>
<evidence type="ECO:0000259" key="7">
    <source>
        <dbReference type="Pfam" id="PF01103"/>
    </source>
</evidence>
<keyword evidence="2" id="KW-0812">Transmembrane</keyword>
<dbReference type="RefSeq" id="WP_222580337.1">
    <property type="nucleotide sequence ID" value="NZ_JAHVHU010000010.1"/>
</dbReference>
<dbReference type="InterPro" id="IPR039910">
    <property type="entry name" value="D15-like"/>
</dbReference>
<reference evidence="8" key="1">
    <citation type="submission" date="2021-06" db="EMBL/GenBank/DDBJ databases">
        <title>44 bacteria genomes isolated from Dapeng, Shenzhen.</title>
        <authorList>
            <person name="Zheng W."/>
            <person name="Yu S."/>
            <person name="Huang Y."/>
        </authorList>
    </citation>
    <scope>NUCLEOTIDE SEQUENCE</scope>
    <source>
        <strain evidence="8">DP5N28-2</strain>
    </source>
</reference>
<accession>A0A953LAK3</accession>
<feature type="signal peptide" evidence="6">
    <location>
        <begin position="1"/>
        <end position="25"/>
    </location>
</feature>
<sequence length="782" mass="90039">MKSKKAAIYSCLLLFGGLFMLSSCNVTKFLAEDEYLLSDYAININGPVASRQKKILENEIYYLDTLQRIENRNWRIWLYYKYQDADTGTLNHFFYEQAATRPSIYKQGHGGQASDVIKRYVMDKGYYDAQVFFSDQIKKRKATISYTINTGPLYTIASKKVSYPNETIKRLIENRNDESFLKRNDVLSLQAYEKEKNRIASIMQNNGYPYFTSLNISKRPQAIKLADQIDLYFEILNDADSIGLRRYRFGDIVVDHNYNPFAFEPASDTATIDAIQHLNFDKEKSLNRQVMNQSIPFRNGDLFSAEALEKARQNIVRYNIYSSVVVQRIPSPEDPNVLNIYFILQPSKKYEFKVDFDLNNTEYSSRSSLLGVSVGPELSNRNTFGGGETYTMGLQFQTEFNPFGQSDTTERSTVQTFIAGFRNNLIMPRFVDYFKMYELLSGVSPDFYSILQSNGISTIDLNYEYVYTDQLYKYHSFLWQAGNNFNWAAGRNNLRVNNLSLNVFLPDLFPSFIEEIKDRQFVRKSLDPQIFTSLLFSNAQFTHVGRKDYAQRQFSFYGSMEFSGLEILAANAITNGFRDTFQLFNKFDFAKYFKVDLDGRFLKDLSATTSFASRLNIGIATPLTGSVSVPFVKQFFVGGPSSMRAWRIRELGPGSLQDSTALSGTNQPYANVGDLKIEMNAEYRFPLFWRLNSALFLDVGNIWILGKSDQPESRFTSDFWKEFAVGTGTGIRMDLTFFTLRLDWGIKLKLPYRQDNGSYWAYSSFGQYLKKSNLNLAISMPF</sequence>
<dbReference type="PROSITE" id="PS51257">
    <property type="entry name" value="PROKAR_LIPOPROTEIN"/>
    <property type="match status" value="1"/>
</dbReference>
<gene>
    <name evidence="8" type="ORF">KUV50_11670</name>
</gene>